<keyword evidence="5" id="KW-1185">Reference proteome</keyword>
<keyword evidence="2 3" id="KW-0143">Chaperone</keyword>
<evidence type="ECO:0000313" key="4">
    <source>
        <dbReference type="EMBL" id="MTW03878.1"/>
    </source>
</evidence>
<sequence length="310" mass="32205">MPDSSMLHPSSADCHAGWHAHLSLAYARDSGATRLTGRRHSGPLRVQKPLYPEGPDVCHTIVIHPPGGVVGGDRLALDATAAEGAHVVLTTPGAAKWYRANGKTSGQQVQLTAGAGAAIEWLPQESIFYDDAHVELQHGVELAADASYVGCEILCLGRRASGESLNTGRIHQRTHIRRGGKLLWWEQGVLTPHTIASPLGLAGHTVCATLLAVGAAFSADLLAAVRALGESQPGAVHGAASTANAASGAPAGIQAGAAHWGATLAGKHVLAVRHLGHDSEAARELMLAAMRLIRPALLGRAALAPRSWRT</sequence>
<dbReference type="GO" id="GO:0016151">
    <property type="term" value="F:nickel cation binding"/>
    <property type="evidence" value="ECO:0007669"/>
    <property type="project" value="UniProtKB-UniRule"/>
</dbReference>
<keyword evidence="3" id="KW-0963">Cytoplasm</keyword>
<evidence type="ECO:0000256" key="2">
    <source>
        <dbReference type="ARBA" id="ARBA00023186"/>
    </source>
</evidence>
<dbReference type="GO" id="GO:0005737">
    <property type="term" value="C:cytoplasm"/>
    <property type="evidence" value="ECO:0007669"/>
    <property type="project" value="UniProtKB-SubCell"/>
</dbReference>
<comment type="subunit">
    <text evidence="3">UreD, UreF and UreG form a complex that acts as a GTP-hydrolysis-dependent molecular chaperone, activating the urease apoprotein by helping to assemble the nickel containing metallocenter of UreC. The UreE protein probably delivers the nickel.</text>
</comment>
<dbReference type="Proteomes" id="UP000484015">
    <property type="component" value="Unassembled WGS sequence"/>
</dbReference>
<dbReference type="HAMAP" id="MF_01384">
    <property type="entry name" value="UreD"/>
    <property type="match status" value="1"/>
</dbReference>
<evidence type="ECO:0000256" key="1">
    <source>
        <dbReference type="ARBA" id="ARBA00007177"/>
    </source>
</evidence>
<dbReference type="Pfam" id="PF01774">
    <property type="entry name" value="UreD"/>
    <property type="match status" value="1"/>
</dbReference>
<evidence type="ECO:0000313" key="5">
    <source>
        <dbReference type="Proteomes" id="UP000484015"/>
    </source>
</evidence>
<dbReference type="InterPro" id="IPR002669">
    <property type="entry name" value="UreD"/>
</dbReference>
<comment type="similarity">
    <text evidence="1 3">Belongs to the UreD family.</text>
</comment>
<dbReference type="PANTHER" id="PTHR33643">
    <property type="entry name" value="UREASE ACCESSORY PROTEIN D"/>
    <property type="match status" value="1"/>
</dbReference>
<gene>
    <name evidence="3" type="primary">ureD</name>
    <name evidence="4" type="ORF">GM668_17480</name>
</gene>
<dbReference type="OrthoDB" id="9798842at2"/>
<protein>
    <recommendedName>
        <fullName evidence="3">Urease accessory protein UreD</fullName>
    </recommendedName>
</protein>
<dbReference type="PANTHER" id="PTHR33643:SF1">
    <property type="entry name" value="UREASE ACCESSORY PROTEIN D"/>
    <property type="match status" value="1"/>
</dbReference>
<reference evidence="4 5" key="1">
    <citation type="submission" date="2019-11" db="EMBL/GenBank/DDBJ databases">
        <title>Type strains purchased from KCTC, JCM and DSMZ.</title>
        <authorList>
            <person name="Lu H."/>
        </authorList>
    </citation>
    <scope>NUCLEOTIDE SEQUENCE [LARGE SCALE GENOMIC DNA]</scope>
    <source>
        <strain evidence="4 5">KCTC 42409</strain>
    </source>
</reference>
<comment type="caution">
    <text evidence="4">The sequence shown here is derived from an EMBL/GenBank/DDBJ whole genome shotgun (WGS) entry which is preliminary data.</text>
</comment>
<dbReference type="EMBL" id="WNLA01000012">
    <property type="protein sequence ID" value="MTW03878.1"/>
    <property type="molecule type" value="Genomic_DNA"/>
</dbReference>
<proteinExistence type="inferred from homology"/>
<evidence type="ECO:0000256" key="3">
    <source>
        <dbReference type="HAMAP-Rule" id="MF_01384"/>
    </source>
</evidence>
<organism evidence="4 5">
    <name type="scientific">Pseudoduganella ginsengisoli</name>
    <dbReference type="NCBI Taxonomy" id="1462440"/>
    <lineage>
        <taxon>Bacteria</taxon>
        <taxon>Pseudomonadati</taxon>
        <taxon>Pseudomonadota</taxon>
        <taxon>Betaproteobacteria</taxon>
        <taxon>Burkholderiales</taxon>
        <taxon>Oxalobacteraceae</taxon>
        <taxon>Telluria group</taxon>
        <taxon>Pseudoduganella</taxon>
    </lineage>
</organism>
<name>A0A6L6Q3U0_9BURK</name>
<keyword evidence="3" id="KW-0996">Nickel insertion</keyword>
<comment type="subcellular location">
    <subcellularLocation>
        <location evidence="3">Cytoplasm</location>
    </subcellularLocation>
</comment>
<accession>A0A6L6Q3U0</accession>
<comment type="function">
    <text evidence="3">Required for maturation of urease via the functional incorporation of the urease nickel metallocenter.</text>
</comment>
<dbReference type="AlphaFoldDB" id="A0A6L6Q3U0"/>